<dbReference type="GO" id="GO:0003824">
    <property type="term" value="F:catalytic activity"/>
    <property type="evidence" value="ECO:0007669"/>
    <property type="project" value="InterPro"/>
</dbReference>
<evidence type="ECO:0000256" key="1">
    <source>
        <dbReference type="SAM" id="MobiDB-lite"/>
    </source>
</evidence>
<proteinExistence type="predicted"/>
<evidence type="ECO:0000313" key="2">
    <source>
        <dbReference type="EMBL" id="KAA6232063.1"/>
    </source>
</evidence>
<dbReference type="SUPFAM" id="SSF50486">
    <property type="entry name" value="FMT C-terminal domain-like"/>
    <property type="match status" value="1"/>
</dbReference>
<dbReference type="RefSeq" id="WP_151419134.1">
    <property type="nucleotide sequence ID" value="NZ_VMRG01000001.1"/>
</dbReference>
<sequence>MNISILCTEKKHPVVKKLQEWDEKMSLKGHSVSLHYDKNELQGGDILFLVSCSQLIRDKERDLYKSTLVLHASDLPKGRGWSPYIWEVLNGGNQITVTLLEASDPVDSGMIWLKTRFTLEGHELLSEINAKIFDSELLLMDQAVDSFETINPIPQEGNPGNYMPKRSPQDSRLDPHKSIAEQFNLLRVVDSERYPAFFDYQGKRYLIKIEKSPI</sequence>
<dbReference type="SUPFAM" id="SSF53328">
    <property type="entry name" value="Formyltransferase"/>
    <property type="match status" value="1"/>
</dbReference>
<accession>A0A5M8I9D0</accession>
<dbReference type="Gene3D" id="3.40.50.12230">
    <property type="match status" value="1"/>
</dbReference>
<evidence type="ECO:0000313" key="3">
    <source>
        <dbReference type="Proteomes" id="UP000327458"/>
    </source>
</evidence>
<organism evidence="2 3">
    <name type="scientific">Chlorobium phaeovibrioides</name>
    <dbReference type="NCBI Taxonomy" id="1094"/>
    <lineage>
        <taxon>Bacteria</taxon>
        <taxon>Pseudomonadati</taxon>
        <taxon>Chlorobiota</taxon>
        <taxon>Chlorobiia</taxon>
        <taxon>Chlorobiales</taxon>
        <taxon>Chlorobiaceae</taxon>
        <taxon>Chlorobium/Pelodictyon group</taxon>
        <taxon>Chlorobium</taxon>
    </lineage>
</organism>
<name>A0A5M8I9D0_CHLPH</name>
<comment type="caution">
    <text evidence="2">The sequence shown here is derived from an EMBL/GenBank/DDBJ whole genome shotgun (WGS) entry which is preliminary data.</text>
</comment>
<gene>
    <name evidence="2" type="ORF">FP507_02315</name>
</gene>
<reference evidence="2 3" key="1">
    <citation type="submission" date="2019-07" db="EMBL/GenBank/DDBJ databases">
        <title>Draft genome Sequence of Chlorobium phaeovibrioides sp. strain PhvTcv-s14, from the Phylum Chlorobi.</title>
        <authorList>
            <person name="Babenko V."/>
            <person name="Boldyreva D."/>
            <person name="Kanygina A."/>
            <person name="Selezneva O."/>
            <person name="Akopiyan T."/>
            <person name="Lunina O."/>
        </authorList>
    </citation>
    <scope>NUCLEOTIDE SEQUENCE [LARGE SCALE GENOMIC DNA]</scope>
    <source>
        <strain evidence="2 3">GrTcv12</strain>
    </source>
</reference>
<feature type="region of interest" description="Disordered" evidence="1">
    <location>
        <begin position="153"/>
        <end position="174"/>
    </location>
</feature>
<dbReference type="InterPro" id="IPR011034">
    <property type="entry name" value="Formyl_transferase-like_C_sf"/>
</dbReference>
<protein>
    <submittedName>
        <fullName evidence="2">UDP-glucuronic acid dehydrogenase</fullName>
    </submittedName>
</protein>
<dbReference type="Proteomes" id="UP000327458">
    <property type="component" value="Unassembled WGS sequence"/>
</dbReference>
<dbReference type="InterPro" id="IPR036477">
    <property type="entry name" value="Formyl_transf_N_sf"/>
</dbReference>
<dbReference type="EMBL" id="VMRG01000001">
    <property type="protein sequence ID" value="KAA6232063.1"/>
    <property type="molecule type" value="Genomic_DNA"/>
</dbReference>
<dbReference type="AlphaFoldDB" id="A0A5M8I9D0"/>